<dbReference type="EMBL" id="JAAMRD010000020">
    <property type="protein sequence ID" value="MBA1306666.1"/>
    <property type="molecule type" value="Genomic_DNA"/>
</dbReference>
<proteinExistence type="predicted"/>
<dbReference type="Proteomes" id="UP001138621">
    <property type="component" value="Unassembled WGS sequence"/>
</dbReference>
<gene>
    <name evidence="1" type="ORF">G7024_19910</name>
</gene>
<organism evidence="1 2">
    <name type="scientific">Stutzerimonas stutzeri</name>
    <name type="common">Pseudomonas stutzeri</name>
    <dbReference type="NCBI Taxonomy" id="316"/>
    <lineage>
        <taxon>Bacteria</taxon>
        <taxon>Pseudomonadati</taxon>
        <taxon>Pseudomonadota</taxon>
        <taxon>Gammaproteobacteria</taxon>
        <taxon>Pseudomonadales</taxon>
        <taxon>Pseudomonadaceae</taxon>
        <taxon>Stutzerimonas</taxon>
    </lineage>
</organism>
<reference evidence="1" key="1">
    <citation type="submission" date="2020-02" db="EMBL/GenBank/DDBJ databases">
        <title>Synteny-based analysis reveals conserved mechanism for high triclosan tolerance in Pseudomonas, as well as instances of horizontal transfer.</title>
        <authorList>
            <person name="Mcfarland A.G."/>
            <person name="Bertucci H.K."/>
            <person name="Litmann E."/>
            <person name="Shen J."/>
            <person name="Huttenhower C."/>
            <person name="Hartmann E.M."/>
        </authorList>
    </citation>
    <scope>NUCLEOTIDE SEQUENCE</scope>
    <source>
        <strain evidence="1">109A1</strain>
    </source>
</reference>
<protein>
    <submittedName>
        <fullName evidence="1">Uncharacterized protein</fullName>
    </submittedName>
</protein>
<dbReference type="AlphaFoldDB" id="A0AA40RVA5"/>
<evidence type="ECO:0000313" key="2">
    <source>
        <dbReference type="Proteomes" id="UP001138621"/>
    </source>
</evidence>
<accession>A0AA40RVA5</accession>
<evidence type="ECO:0000313" key="1">
    <source>
        <dbReference type="EMBL" id="MBA1306666.1"/>
    </source>
</evidence>
<comment type="caution">
    <text evidence="1">The sequence shown here is derived from an EMBL/GenBank/DDBJ whole genome shotgun (WGS) entry which is preliminary data.</text>
</comment>
<dbReference type="RefSeq" id="WP_181122250.1">
    <property type="nucleotide sequence ID" value="NZ_JAAMRD010000020.1"/>
</dbReference>
<sequence length="180" mass="19334">MSHIAPAQVIEIPVNMNGTLRVNVPTNMSAEQVQELALERFRRMLNEELLLGEAGEASCQFDGAVWGTEGQAQVGELMFEVQHDMALNVSGAAVALRPRDGEFGANRFRSRVCAYVAEHEVYVTAADPSNGSERVLVTARMEGGDVIVHVMDPSGDDAYMEAGMTPIASIPFPGLASALN</sequence>
<name>A0AA40RVA5_STUST</name>